<evidence type="ECO:0000313" key="2">
    <source>
        <dbReference type="EMBL" id="CAG8739112.1"/>
    </source>
</evidence>
<sequence>LPSNQELHEPGFLLRTSNSLMPVLTRASTIVAGVIMCNAYVNRREGLSRLVLTKFSFVARPYGRQHEKMTLLVKETLFVKTPIFFLVKVDENADVE</sequence>
<comment type="caution">
    <text evidence="2">The sequence shown here is derived from an EMBL/GenBank/DDBJ whole genome shotgun (WGS) entry which is preliminary data.</text>
</comment>
<feature type="transmembrane region" description="Helical" evidence="1">
    <location>
        <begin position="20"/>
        <end position="41"/>
    </location>
</feature>
<name>A0A9N9IK80_9GLOM</name>
<evidence type="ECO:0000256" key="1">
    <source>
        <dbReference type="SAM" id="Phobius"/>
    </source>
</evidence>
<evidence type="ECO:0000313" key="3">
    <source>
        <dbReference type="Proteomes" id="UP000789570"/>
    </source>
</evidence>
<keyword evidence="1" id="KW-0472">Membrane</keyword>
<keyword evidence="3" id="KW-1185">Reference proteome</keyword>
<gene>
    <name evidence="2" type="ORF">FCALED_LOCUS15508</name>
</gene>
<dbReference type="AlphaFoldDB" id="A0A9N9IK80"/>
<dbReference type="Proteomes" id="UP000789570">
    <property type="component" value="Unassembled WGS sequence"/>
</dbReference>
<reference evidence="2" key="1">
    <citation type="submission" date="2021-06" db="EMBL/GenBank/DDBJ databases">
        <authorList>
            <person name="Kallberg Y."/>
            <person name="Tangrot J."/>
            <person name="Rosling A."/>
        </authorList>
    </citation>
    <scope>NUCLEOTIDE SEQUENCE</scope>
    <source>
        <strain evidence="2">UK204</strain>
    </source>
</reference>
<feature type="non-terminal residue" evidence="2">
    <location>
        <position position="96"/>
    </location>
</feature>
<keyword evidence="1" id="KW-0812">Transmembrane</keyword>
<dbReference type="EMBL" id="CAJVPQ010014326">
    <property type="protein sequence ID" value="CAG8739112.1"/>
    <property type="molecule type" value="Genomic_DNA"/>
</dbReference>
<organism evidence="2 3">
    <name type="scientific">Funneliformis caledonium</name>
    <dbReference type="NCBI Taxonomy" id="1117310"/>
    <lineage>
        <taxon>Eukaryota</taxon>
        <taxon>Fungi</taxon>
        <taxon>Fungi incertae sedis</taxon>
        <taxon>Mucoromycota</taxon>
        <taxon>Glomeromycotina</taxon>
        <taxon>Glomeromycetes</taxon>
        <taxon>Glomerales</taxon>
        <taxon>Glomeraceae</taxon>
        <taxon>Funneliformis</taxon>
    </lineage>
</organism>
<accession>A0A9N9IK80</accession>
<protein>
    <submittedName>
        <fullName evidence="2">13801_t:CDS:1</fullName>
    </submittedName>
</protein>
<proteinExistence type="predicted"/>
<keyword evidence="1" id="KW-1133">Transmembrane helix</keyword>